<evidence type="ECO:0000259" key="7">
    <source>
        <dbReference type="Pfam" id="PF00482"/>
    </source>
</evidence>
<name>A0ABW1JD08_9ACTN</name>
<evidence type="ECO:0000256" key="6">
    <source>
        <dbReference type="SAM" id="MobiDB-lite"/>
    </source>
</evidence>
<keyword evidence="4" id="KW-1133">Transmembrane helix</keyword>
<reference evidence="9" key="1">
    <citation type="journal article" date="2019" name="Int. J. Syst. Evol. Microbiol.">
        <title>The Global Catalogue of Microorganisms (GCM) 10K type strain sequencing project: providing services to taxonomists for standard genome sequencing and annotation.</title>
        <authorList>
            <consortium name="The Broad Institute Genomics Platform"/>
            <consortium name="The Broad Institute Genome Sequencing Center for Infectious Disease"/>
            <person name="Wu L."/>
            <person name="Ma J."/>
        </authorList>
    </citation>
    <scope>NUCLEOTIDE SEQUENCE [LARGE SCALE GENOMIC DNA]</scope>
    <source>
        <strain evidence="9">KACC 14249</strain>
    </source>
</reference>
<dbReference type="PANTHER" id="PTHR35007:SF4">
    <property type="entry name" value="CONSERVED TRANSMEMBRANE PROTEIN-RELATED"/>
    <property type="match status" value="1"/>
</dbReference>
<evidence type="ECO:0000256" key="1">
    <source>
        <dbReference type="ARBA" id="ARBA00004651"/>
    </source>
</evidence>
<protein>
    <submittedName>
        <fullName evidence="8">Type II secretion system F family protein</fullName>
    </submittedName>
</protein>
<feature type="region of interest" description="Disordered" evidence="6">
    <location>
        <begin position="98"/>
        <end position="117"/>
    </location>
</feature>
<keyword evidence="2" id="KW-1003">Cell membrane</keyword>
<dbReference type="Proteomes" id="UP001596189">
    <property type="component" value="Unassembled WGS sequence"/>
</dbReference>
<keyword evidence="5" id="KW-0472">Membrane</keyword>
<evidence type="ECO:0000313" key="8">
    <source>
        <dbReference type="EMBL" id="MFC6007040.1"/>
    </source>
</evidence>
<gene>
    <name evidence="8" type="ORF">ACFQDO_07845</name>
</gene>
<organism evidence="8 9">
    <name type="scientific">Angustibacter luteus</name>
    <dbReference type="NCBI Taxonomy" id="658456"/>
    <lineage>
        <taxon>Bacteria</taxon>
        <taxon>Bacillati</taxon>
        <taxon>Actinomycetota</taxon>
        <taxon>Actinomycetes</taxon>
        <taxon>Kineosporiales</taxon>
        <taxon>Kineosporiaceae</taxon>
    </lineage>
</organism>
<comment type="caution">
    <text evidence="8">The sequence shown here is derived from an EMBL/GenBank/DDBJ whole genome shotgun (WGS) entry which is preliminary data.</text>
</comment>
<evidence type="ECO:0000256" key="3">
    <source>
        <dbReference type="ARBA" id="ARBA00022692"/>
    </source>
</evidence>
<dbReference type="PANTHER" id="PTHR35007">
    <property type="entry name" value="INTEGRAL MEMBRANE PROTEIN-RELATED"/>
    <property type="match status" value="1"/>
</dbReference>
<feature type="domain" description="Type II secretion system protein GspF" evidence="7">
    <location>
        <begin position="120"/>
        <end position="180"/>
    </location>
</feature>
<dbReference type="EMBL" id="JBHSRD010000003">
    <property type="protein sequence ID" value="MFC6007040.1"/>
    <property type="molecule type" value="Genomic_DNA"/>
</dbReference>
<keyword evidence="3" id="KW-0812">Transmembrane</keyword>
<dbReference type="InterPro" id="IPR018076">
    <property type="entry name" value="T2SS_GspF_dom"/>
</dbReference>
<evidence type="ECO:0000256" key="2">
    <source>
        <dbReference type="ARBA" id="ARBA00022475"/>
    </source>
</evidence>
<comment type="subcellular location">
    <subcellularLocation>
        <location evidence="1">Cell membrane</location>
        <topology evidence="1">Multi-pass membrane protein</topology>
    </subcellularLocation>
</comment>
<keyword evidence="9" id="KW-1185">Reference proteome</keyword>
<evidence type="ECO:0000313" key="9">
    <source>
        <dbReference type="Proteomes" id="UP001596189"/>
    </source>
</evidence>
<proteinExistence type="predicted"/>
<sequence length="228" mass="23515">MTATTTAILVGLAVLVWPARRRLHPATGGAAPDVTDGRVPQASVTAELLLSVVEMISAQVRAGSAPTSAWLSALDVLGLPSPGPSADPQVWWDRAARSKTAQSKTARSKTARSEAAQSARSAGAAWRLAERTGAPLADALDGVATTLREEQALSADIAAALAGPQATARLLTVLPLGGLVLGELIGARPLDVLVGTDLGRCCAVLGAVLLLLSRWWMRRLVRAVARAA</sequence>
<dbReference type="Pfam" id="PF00482">
    <property type="entry name" value="T2SSF"/>
    <property type="match status" value="1"/>
</dbReference>
<evidence type="ECO:0000256" key="4">
    <source>
        <dbReference type="ARBA" id="ARBA00022989"/>
    </source>
</evidence>
<dbReference type="RefSeq" id="WP_345715847.1">
    <property type="nucleotide sequence ID" value="NZ_BAABFP010000004.1"/>
</dbReference>
<evidence type="ECO:0000256" key="5">
    <source>
        <dbReference type="ARBA" id="ARBA00023136"/>
    </source>
</evidence>
<accession>A0ABW1JD08</accession>